<evidence type="ECO:0000313" key="3">
    <source>
        <dbReference type="EMBL" id="MCF8589470.1"/>
    </source>
</evidence>
<organism evidence="3 4">
    <name type="scientific">Gordonia liuliyuniae</name>
    <dbReference type="NCBI Taxonomy" id="2911517"/>
    <lineage>
        <taxon>Bacteria</taxon>
        <taxon>Bacillati</taxon>
        <taxon>Actinomycetota</taxon>
        <taxon>Actinomycetes</taxon>
        <taxon>Mycobacteriales</taxon>
        <taxon>Gordoniaceae</taxon>
        <taxon>Gordonia</taxon>
    </lineage>
</organism>
<dbReference type="InterPro" id="IPR002762">
    <property type="entry name" value="CbiX-like"/>
</dbReference>
<dbReference type="PANTHER" id="PTHR33542:SF5">
    <property type="entry name" value="FERROCHELATASE CHE1"/>
    <property type="match status" value="1"/>
</dbReference>
<accession>A0ABS9IV72</accession>
<dbReference type="Proteomes" id="UP001200110">
    <property type="component" value="Unassembled WGS sequence"/>
</dbReference>
<dbReference type="InterPro" id="IPR050963">
    <property type="entry name" value="Sirohydro_Cobaltochel/CbiX"/>
</dbReference>
<evidence type="ECO:0000256" key="1">
    <source>
        <dbReference type="ARBA" id="ARBA00022723"/>
    </source>
</evidence>
<dbReference type="Pfam" id="PF01903">
    <property type="entry name" value="CbiX"/>
    <property type="match status" value="2"/>
</dbReference>
<dbReference type="EMBL" id="JAKKOR010000009">
    <property type="protein sequence ID" value="MCF8589470.1"/>
    <property type="molecule type" value="Genomic_DNA"/>
</dbReference>
<keyword evidence="1" id="KW-0479">Metal-binding</keyword>
<evidence type="ECO:0000256" key="2">
    <source>
        <dbReference type="ARBA" id="ARBA00023239"/>
    </source>
</evidence>
<comment type="caution">
    <text evidence="3">The sequence shown here is derived from an EMBL/GenBank/DDBJ whole genome shotgun (WGS) entry which is preliminary data.</text>
</comment>
<dbReference type="PANTHER" id="PTHR33542">
    <property type="entry name" value="SIROHYDROCHLORIN FERROCHELATASE, CHLOROPLASTIC"/>
    <property type="match status" value="1"/>
</dbReference>
<name>A0ABS9IV72_9ACTN</name>
<sequence>MTPTLVLASHGSRDPRFDATARRVADAVRVALPGVRVESAYLDLNAPLIGDVLANLSGAAVVVPLLFGDGFHGKIDLPNMLADACASNPSLSVRQTDVVGVHSPVPALVDRLAEAGLRSDDGVLMIAVGSSDPGSDASISARADELASTLGRPVELVFATRIGCDGAAVREAVDSLLARGCARIALSPLFLSAGLLTERVERVLDALDSPAVVAGPVGAHPTLIDAIASLYAPHATTVAV</sequence>
<protein>
    <submittedName>
        <fullName evidence="3">Sirohydrochlorin chelatase</fullName>
    </submittedName>
</protein>
<proteinExistence type="predicted"/>
<keyword evidence="4" id="KW-1185">Reference proteome</keyword>
<keyword evidence="2" id="KW-0456">Lyase</keyword>
<gene>
    <name evidence="3" type="ORF">L5G33_13485</name>
</gene>
<dbReference type="SUPFAM" id="SSF53800">
    <property type="entry name" value="Chelatase"/>
    <property type="match status" value="2"/>
</dbReference>
<evidence type="ECO:0000313" key="4">
    <source>
        <dbReference type="Proteomes" id="UP001200110"/>
    </source>
</evidence>
<dbReference type="CDD" id="cd03416">
    <property type="entry name" value="CbiX_SirB_N"/>
    <property type="match status" value="1"/>
</dbReference>
<dbReference type="Gene3D" id="3.40.50.1400">
    <property type="match status" value="2"/>
</dbReference>
<dbReference type="RefSeq" id="WP_236998684.1">
    <property type="nucleotide sequence ID" value="NZ_JAKKOR010000009.1"/>
</dbReference>
<reference evidence="3 4" key="1">
    <citation type="submission" date="2022-01" db="EMBL/GenBank/DDBJ databases">
        <authorList>
            <person name="Huang Y."/>
        </authorList>
    </citation>
    <scope>NUCLEOTIDE SEQUENCE [LARGE SCALE GENOMIC DNA]</scope>
    <source>
        <strain evidence="3 4">HY366</strain>
    </source>
</reference>